<proteinExistence type="predicted"/>
<protein>
    <submittedName>
        <fullName evidence="1">Uncharacterized protein</fullName>
    </submittedName>
</protein>
<organism evidence="1">
    <name type="scientific">marine metagenome</name>
    <dbReference type="NCBI Taxonomy" id="408172"/>
    <lineage>
        <taxon>unclassified sequences</taxon>
        <taxon>metagenomes</taxon>
        <taxon>ecological metagenomes</taxon>
    </lineage>
</organism>
<accession>A0A382H3P3</accession>
<evidence type="ECO:0000313" key="1">
    <source>
        <dbReference type="EMBL" id="SVB81061.1"/>
    </source>
</evidence>
<name>A0A382H3P3_9ZZZZ</name>
<reference evidence="1" key="1">
    <citation type="submission" date="2018-05" db="EMBL/GenBank/DDBJ databases">
        <authorList>
            <person name="Lanie J.A."/>
            <person name="Ng W.-L."/>
            <person name="Kazmierczak K.M."/>
            <person name="Andrzejewski T.M."/>
            <person name="Davidsen T.M."/>
            <person name="Wayne K.J."/>
            <person name="Tettelin H."/>
            <person name="Glass J.I."/>
            <person name="Rusch D."/>
            <person name="Podicherti R."/>
            <person name="Tsui H.-C.T."/>
            <person name="Winkler M.E."/>
        </authorList>
    </citation>
    <scope>NUCLEOTIDE SEQUENCE</scope>
</reference>
<dbReference type="AlphaFoldDB" id="A0A382H3P3"/>
<dbReference type="EMBL" id="UINC01058604">
    <property type="protein sequence ID" value="SVB81061.1"/>
    <property type="molecule type" value="Genomic_DNA"/>
</dbReference>
<sequence length="22" mass="2667">SPIQFEIMVLELHHHHSQKLSR</sequence>
<feature type="non-terminal residue" evidence="1">
    <location>
        <position position="1"/>
    </location>
</feature>
<gene>
    <name evidence="1" type="ORF">METZ01_LOCUS233915</name>
</gene>